<dbReference type="InterPro" id="IPR029044">
    <property type="entry name" value="Nucleotide-diphossugar_trans"/>
</dbReference>
<proteinExistence type="predicted"/>
<dbReference type="OrthoDB" id="9805604at2"/>
<keyword evidence="1" id="KW-0548">Nucleotidyltransferase</keyword>
<dbReference type="EMBL" id="SORI01000014">
    <property type="protein sequence ID" value="TDY58338.1"/>
    <property type="molecule type" value="Genomic_DNA"/>
</dbReference>
<dbReference type="GO" id="GO:0008781">
    <property type="term" value="F:N-acylneuraminate cytidylyltransferase activity"/>
    <property type="evidence" value="ECO:0007669"/>
    <property type="project" value="TreeGrafter"/>
</dbReference>
<evidence type="ECO:0000313" key="2">
    <source>
        <dbReference type="Proteomes" id="UP000295066"/>
    </source>
</evidence>
<organism evidence="1 2">
    <name type="scientific">Aminivibrio pyruvatiphilus</name>
    <dbReference type="NCBI Taxonomy" id="1005740"/>
    <lineage>
        <taxon>Bacteria</taxon>
        <taxon>Thermotogati</taxon>
        <taxon>Synergistota</taxon>
        <taxon>Synergistia</taxon>
        <taxon>Synergistales</taxon>
        <taxon>Aminobacteriaceae</taxon>
        <taxon>Aminivibrio</taxon>
    </lineage>
</organism>
<dbReference type="Gene3D" id="3.90.550.10">
    <property type="entry name" value="Spore Coat Polysaccharide Biosynthesis Protein SpsA, Chain A"/>
    <property type="match status" value="1"/>
</dbReference>
<keyword evidence="1" id="KW-0808">Transferase</keyword>
<dbReference type="Proteomes" id="UP000295066">
    <property type="component" value="Unassembled WGS sequence"/>
</dbReference>
<dbReference type="PANTHER" id="PTHR21485:SF6">
    <property type="entry name" value="N-ACYLNEURAMINATE CYTIDYLYLTRANSFERASE-RELATED"/>
    <property type="match status" value="1"/>
</dbReference>
<name>A0A4R8M301_9BACT</name>
<dbReference type="RefSeq" id="WP_133958060.1">
    <property type="nucleotide sequence ID" value="NZ_SORI01000014.1"/>
</dbReference>
<dbReference type="AlphaFoldDB" id="A0A4R8M301"/>
<evidence type="ECO:0000313" key="1">
    <source>
        <dbReference type="EMBL" id="TDY58338.1"/>
    </source>
</evidence>
<dbReference type="PANTHER" id="PTHR21485">
    <property type="entry name" value="HAD SUPERFAMILY MEMBERS CMAS AND KDSC"/>
    <property type="match status" value="1"/>
</dbReference>
<gene>
    <name evidence="1" type="ORF">C8D99_11430</name>
</gene>
<protein>
    <submittedName>
        <fullName evidence="1">N-acylneuraminate cytidylyltransferase/CMP-N,N'-diacetyllegionaminic acid synthase</fullName>
    </submittedName>
</protein>
<dbReference type="InterPro" id="IPR050793">
    <property type="entry name" value="CMP-NeuNAc_synthase"/>
</dbReference>
<dbReference type="Pfam" id="PF02348">
    <property type="entry name" value="CTP_transf_3"/>
    <property type="match status" value="1"/>
</dbReference>
<dbReference type="InterPro" id="IPR003329">
    <property type="entry name" value="Cytidylyl_trans"/>
</dbReference>
<accession>A0A4R8M301</accession>
<sequence length="238" mass="26944">MISEKTVLALVPARAGSKGLPGKNIRPFCGKPLLQWSVEHGLSSKYVDKVVVSTDSEEFAEIARKGGAHVPFLRPKSLATDVASSIDVILHGIDYLERHGEEFNILVLLEPTSPLRRPDDIDRALERLLSVPEAESVVSVSLTEAHHPAFLMKKRKEGFIVPYLPDFSVVRRQDITPLFFLDGTVYISWTEALKRRRSFYHDRTLGYEVPKYQSFEVDDMDDFIICEALFRAKLADKE</sequence>
<dbReference type="SUPFAM" id="SSF53448">
    <property type="entry name" value="Nucleotide-diphospho-sugar transferases"/>
    <property type="match status" value="1"/>
</dbReference>
<comment type="caution">
    <text evidence="1">The sequence shown here is derived from an EMBL/GenBank/DDBJ whole genome shotgun (WGS) entry which is preliminary data.</text>
</comment>
<dbReference type="CDD" id="cd02513">
    <property type="entry name" value="CMP-NeuAc_Synthase"/>
    <property type="match status" value="1"/>
</dbReference>
<keyword evidence="2" id="KW-1185">Reference proteome</keyword>
<reference evidence="1 2" key="1">
    <citation type="submission" date="2019-03" db="EMBL/GenBank/DDBJ databases">
        <title>Genomic Encyclopedia of Type Strains, Phase IV (KMG-IV): sequencing the most valuable type-strain genomes for metagenomic binning, comparative biology and taxonomic classification.</title>
        <authorList>
            <person name="Goeker M."/>
        </authorList>
    </citation>
    <scope>NUCLEOTIDE SEQUENCE [LARGE SCALE GENOMIC DNA]</scope>
    <source>
        <strain evidence="1 2">DSM 25964</strain>
    </source>
</reference>